<evidence type="ECO:0000313" key="1">
    <source>
        <dbReference type="EMBL" id="PSR76251.1"/>
    </source>
</evidence>
<dbReference type="AlphaFoldDB" id="A0A2R6NT86"/>
<name>A0A2R6NT86_9APHY</name>
<comment type="caution">
    <text evidence="1">The sequence shown here is derived from an EMBL/GenBank/DDBJ whole genome shotgun (WGS) entry which is preliminary data.</text>
</comment>
<accession>A0A2R6NT86</accession>
<dbReference type="EMBL" id="MLYV02000854">
    <property type="protein sequence ID" value="PSR76251.1"/>
    <property type="molecule type" value="Genomic_DNA"/>
</dbReference>
<proteinExistence type="predicted"/>
<sequence length="69" mass="8396">MQMSLVKQWNPSKEQAKHIIKNHKDLQMKIYMVNQVVRQQVDTWIGKKYSDIKSYFYKKKLLSIDTVYM</sequence>
<gene>
    <name evidence="1" type="ORF">PHLCEN_2v8576</name>
</gene>
<organism evidence="1 2">
    <name type="scientific">Hermanssonia centrifuga</name>
    <dbReference type="NCBI Taxonomy" id="98765"/>
    <lineage>
        <taxon>Eukaryota</taxon>
        <taxon>Fungi</taxon>
        <taxon>Dikarya</taxon>
        <taxon>Basidiomycota</taxon>
        <taxon>Agaricomycotina</taxon>
        <taxon>Agaricomycetes</taxon>
        <taxon>Polyporales</taxon>
        <taxon>Meruliaceae</taxon>
        <taxon>Hermanssonia</taxon>
    </lineage>
</organism>
<reference evidence="1 2" key="1">
    <citation type="submission" date="2018-02" db="EMBL/GenBank/DDBJ databases">
        <title>Genome sequence of the basidiomycete white-rot fungus Phlebia centrifuga.</title>
        <authorList>
            <person name="Granchi Z."/>
            <person name="Peng M."/>
            <person name="de Vries R.P."/>
            <person name="Hilden K."/>
            <person name="Makela M.R."/>
            <person name="Grigoriev I."/>
            <person name="Riley R."/>
        </authorList>
    </citation>
    <scope>NUCLEOTIDE SEQUENCE [LARGE SCALE GENOMIC DNA]</scope>
    <source>
        <strain evidence="1 2">FBCC195</strain>
    </source>
</reference>
<dbReference type="Proteomes" id="UP000186601">
    <property type="component" value="Unassembled WGS sequence"/>
</dbReference>
<keyword evidence="2" id="KW-1185">Reference proteome</keyword>
<protein>
    <submittedName>
        <fullName evidence="1">Uncharacterized protein</fullName>
    </submittedName>
</protein>
<evidence type="ECO:0000313" key="2">
    <source>
        <dbReference type="Proteomes" id="UP000186601"/>
    </source>
</evidence>